<gene>
    <name evidence="1" type="ORF">QFC24_005325</name>
</gene>
<evidence type="ECO:0000313" key="1">
    <source>
        <dbReference type="EMBL" id="KAJ9120369.1"/>
    </source>
</evidence>
<dbReference type="EMBL" id="JASBWV010000021">
    <property type="protein sequence ID" value="KAJ9120369.1"/>
    <property type="molecule type" value="Genomic_DNA"/>
</dbReference>
<name>A0ACC2X8I7_9TREE</name>
<proteinExistence type="predicted"/>
<dbReference type="Proteomes" id="UP001234202">
    <property type="component" value="Unassembled WGS sequence"/>
</dbReference>
<keyword evidence="2" id="KW-1185">Reference proteome</keyword>
<organism evidence="1 2">
    <name type="scientific">Naganishia onofrii</name>
    <dbReference type="NCBI Taxonomy" id="1851511"/>
    <lineage>
        <taxon>Eukaryota</taxon>
        <taxon>Fungi</taxon>
        <taxon>Dikarya</taxon>
        <taxon>Basidiomycota</taxon>
        <taxon>Agaricomycotina</taxon>
        <taxon>Tremellomycetes</taxon>
        <taxon>Filobasidiales</taxon>
        <taxon>Filobasidiaceae</taxon>
        <taxon>Naganishia</taxon>
    </lineage>
</organism>
<evidence type="ECO:0000313" key="2">
    <source>
        <dbReference type="Proteomes" id="UP001234202"/>
    </source>
</evidence>
<reference evidence="1" key="1">
    <citation type="submission" date="2023-04" db="EMBL/GenBank/DDBJ databases">
        <title>Draft Genome sequencing of Naganishia species isolated from polar environments using Oxford Nanopore Technology.</title>
        <authorList>
            <person name="Leo P."/>
            <person name="Venkateswaran K."/>
        </authorList>
    </citation>
    <scope>NUCLEOTIDE SEQUENCE</scope>
    <source>
        <strain evidence="1">DBVPG 5303</strain>
    </source>
</reference>
<comment type="caution">
    <text evidence="1">The sequence shown here is derived from an EMBL/GenBank/DDBJ whole genome shotgun (WGS) entry which is preliminary data.</text>
</comment>
<accession>A0ACC2X8I7</accession>
<protein>
    <submittedName>
        <fullName evidence="1">Uncharacterized protein</fullName>
    </submittedName>
</protein>
<sequence>MPAKRQQLRYELRDQPFIVTGSHPGLTDGLLVLRAQYGGIGKDLRLRLIVLYCMQHIQHLAWTPRQDQHHYFIANPSASAARRESLNRSLQTGLARQTYTWVKQLETDWLWADRNAVDREAKPEDARRFEPVQTLVADAACHGDLTILQVIKRVAELQASSISEPFSQQATPSWRSSSVVQLKQRQENARRPERRTLVPLRSNPLRNFNQVVAASAFPPHNVPAGEPDDGEPKGTSLQLNRKDSHHKEKRAGEIGRCSSASSTPPASLQKINVGLEKLEGEVKDVEASGESQLSKTRKSAKATLCTDAGTSAMTGRRLRSRVTATGNDRQPLDRSVAANSRSSRLGSLPARGAKGYPVVPTKTSAVQVLRPEEISKMFMSEVERASRVIQDDSSESDHDPRQEGDELLRAMFAPKPMDACSKGGKRGKKRSSSDDEDDEIASTGVYQYAPDPTLYYSSIIVGWQPGKITERPSGLLTQEVVYQVRIPSEGGRIWSKRRDDLCVVGDEGFNTCILGELEPVVHEDAEKSDYGLRCFTPAPSAVSHVDEQDVSLAAKLQCMREHLQMIIAEEYCRFSESIDTFYRNKGGDTVAVYRGNTPAYAVDRVYKPELYRWVLPEIYHCQHGEHAPRAARKNSTRFNKLDRWGKESPFEMGLHRKALPELVMMCDEDEYPEELRLQPKTELTRRVIVLRALQRKGAEDPDDYTIWSELMEARNRARKEKGLQLEGKPVVDGNSLFHVYLPREQRRKNRPSYIE</sequence>